<feature type="region of interest" description="Disordered" evidence="1">
    <location>
        <begin position="1"/>
        <end position="29"/>
    </location>
</feature>
<evidence type="ECO:0000256" key="1">
    <source>
        <dbReference type="SAM" id="MobiDB-lite"/>
    </source>
</evidence>
<reference evidence="2 3" key="1">
    <citation type="journal article" date="2020" name="Nature">
        <title>Six reference-quality genomes reveal evolution of bat adaptations.</title>
        <authorList>
            <person name="Jebb D."/>
            <person name="Huang Z."/>
            <person name="Pippel M."/>
            <person name="Hughes G.M."/>
            <person name="Lavrichenko K."/>
            <person name="Devanna P."/>
            <person name="Winkler S."/>
            <person name="Jermiin L.S."/>
            <person name="Skirmuntt E.C."/>
            <person name="Katzourakis A."/>
            <person name="Burkitt-Gray L."/>
            <person name="Ray D.A."/>
            <person name="Sullivan K.A.M."/>
            <person name="Roscito J.G."/>
            <person name="Kirilenko B.M."/>
            <person name="Davalos L.M."/>
            <person name="Corthals A.P."/>
            <person name="Power M.L."/>
            <person name="Jones G."/>
            <person name="Ransome R.D."/>
            <person name="Dechmann D.K.N."/>
            <person name="Locatelli A.G."/>
            <person name="Puechmaille S.J."/>
            <person name="Fedrigo O."/>
            <person name="Jarvis E.D."/>
            <person name="Hiller M."/>
            <person name="Vernes S.C."/>
            <person name="Myers E.W."/>
            <person name="Teeling E.C."/>
        </authorList>
    </citation>
    <scope>NUCLEOTIDE SEQUENCE [LARGE SCALE GENOMIC DNA]</scope>
    <source>
        <strain evidence="2">MPipKuh1</strain>
        <tissue evidence="2">Flight muscle</tissue>
    </source>
</reference>
<dbReference type="Proteomes" id="UP000558488">
    <property type="component" value="Unassembled WGS sequence"/>
</dbReference>
<organism evidence="2 3">
    <name type="scientific">Pipistrellus kuhlii</name>
    <name type="common">Kuhl's pipistrelle</name>
    <dbReference type="NCBI Taxonomy" id="59472"/>
    <lineage>
        <taxon>Eukaryota</taxon>
        <taxon>Metazoa</taxon>
        <taxon>Chordata</taxon>
        <taxon>Craniata</taxon>
        <taxon>Vertebrata</taxon>
        <taxon>Euteleostomi</taxon>
        <taxon>Mammalia</taxon>
        <taxon>Eutheria</taxon>
        <taxon>Laurasiatheria</taxon>
        <taxon>Chiroptera</taxon>
        <taxon>Yangochiroptera</taxon>
        <taxon>Vespertilionidae</taxon>
        <taxon>Pipistrellus</taxon>
    </lineage>
</organism>
<sequence>MKAHATSASKPPWPAEVVAESEGNRERVAEEEVDDKGELAELIAAVAGSCLLVLFYACEALWKTAFQQQHRLLHRGRTLKCLGGFIFSGHSVARDTNSTSMPPWDKLSSLYYESSPEISQPWPPPIPWSFSPSPVPGPSKIVISWPALDNPSPSHR</sequence>
<dbReference type="AlphaFoldDB" id="A0A7J8A7W4"/>
<comment type="caution">
    <text evidence="2">The sequence shown here is derived from an EMBL/GenBank/DDBJ whole genome shotgun (WGS) entry which is preliminary data.</text>
</comment>
<evidence type="ECO:0000313" key="2">
    <source>
        <dbReference type="EMBL" id="KAF6382612.1"/>
    </source>
</evidence>
<protein>
    <submittedName>
        <fullName evidence="2">Uncharacterized protein</fullName>
    </submittedName>
</protein>
<accession>A0A7J8A7W4</accession>
<keyword evidence="3" id="KW-1185">Reference proteome</keyword>
<evidence type="ECO:0000313" key="3">
    <source>
        <dbReference type="Proteomes" id="UP000558488"/>
    </source>
</evidence>
<dbReference type="EMBL" id="JACAGB010000002">
    <property type="protein sequence ID" value="KAF6382612.1"/>
    <property type="molecule type" value="Genomic_DNA"/>
</dbReference>
<proteinExistence type="predicted"/>
<name>A0A7J8A7W4_PIPKU</name>
<gene>
    <name evidence="2" type="ORF">mPipKuh1_008968</name>
</gene>